<dbReference type="GeneID" id="48598332"/>
<dbReference type="PIRSF" id="PIRSF001361">
    <property type="entry name" value="DAHP_synthase"/>
    <property type="match status" value="1"/>
</dbReference>
<dbReference type="EMBL" id="JAPQFC010000001">
    <property type="protein sequence ID" value="MCY6522828.1"/>
    <property type="molecule type" value="Genomic_DNA"/>
</dbReference>
<dbReference type="InterPro" id="IPR006218">
    <property type="entry name" value="DAHP1/KDSA"/>
</dbReference>
<dbReference type="SUPFAM" id="SSF51569">
    <property type="entry name" value="Aldolase"/>
    <property type="match status" value="1"/>
</dbReference>
<comment type="catalytic activity">
    <reaction evidence="7 8">
        <text>D-erythrose 4-phosphate + phosphoenolpyruvate + H2O = 7-phospho-2-dehydro-3-deoxy-D-arabino-heptonate + phosphate</text>
        <dbReference type="Rhea" id="RHEA:14717"/>
        <dbReference type="ChEBI" id="CHEBI:15377"/>
        <dbReference type="ChEBI" id="CHEBI:16897"/>
        <dbReference type="ChEBI" id="CHEBI:43474"/>
        <dbReference type="ChEBI" id="CHEBI:58394"/>
        <dbReference type="ChEBI" id="CHEBI:58702"/>
        <dbReference type="EC" id="2.5.1.54"/>
    </reaction>
</comment>
<dbReference type="GO" id="GO:0005737">
    <property type="term" value="C:cytoplasm"/>
    <property type="evidence" value="ECO:0007669"/>
    <property type="project" value="TreeGrafter"/>
</dbReference>
<dbReference type="Pfam" id="PF00793">
    <property type="entry name" value="DAHP_synth_1"/>
    <property type="match status" value="1"/>
</dbReference>
<reference evidence="10" key="3">
    <citation type="submission" date="2022-12" db="EMBL/GenBank/DDBJ databases">
        <authorList>
            <person name="Kardos G."/>
            <person name="Sarkozi R."/>
            <person name="Laczko L."/>
            <person name="Marton S."/>
            <person name="Makrai L."/>
            <person name="Banyai K."/>
            <person name="Fodor L."/>
        </authorList>
    </citation>
    <scope>NUCLEOTIDE SEQUENCE</scope>
    <source>
        <strain evidence="10">84/14</strain>
    </source>
</reference>
<dbReference type="UniPathway" id="UPA00053">
    <property type="reaction ID" value="UER00084"/>
</dbReference>
<dbReference type="InterPro" id="IPR013785">
    <property type="entry name" value="Aldolase_TIM"/>
</dbReference>
<keyword evidence="4 8" id="KW-0028">Amino-acid biosynthesis</keyword>
<evidence type="ECO:0000256" key="1">
    <source>
        <dbReference type="ARBA" id="ARBA00003726"/>
    </source>
</evidence>
<dbReference type="FunFam" id="3.20.20.70:FF:000005">
    <property type="entry name" value="Phospho-2-dehydro-3-deoxyheptonate aldolase"/>
    <property type="match status" value="1"/>
</dbReference>
<dbReference type="Proteomes" id="UP001077788">
    <property type="component" value="Unassembled WGS sequence"/>
</dbReference>
<feature type="domain" description="DAHP synthetase I/KDSA" evidence="9">
    <location>
        <begin position="47"/>
        <end position="344"/>
    </location>
</feature>
<dbReference type="InterPro" id="IPR006219">
    <property type="entry name" value="DAHP_synth_1"/>
</dbReference>
<name>A0A223MEU0_ACTPL</name>
<dbReference type="OrthoDB" id="9807331at2"/>
<evidence type="ECO:0000256" key="7">
    <source>
        <dbReference type="ARBA" id="ARBA00047508"/>
    </source>
</evidence>
<protein>
    <recommendedName>
        <fullName evidence="8">Phospho-2-dehydro-3-deoxyheptonate aldolase</fullName>
        <ecNumber evidence="8">2.5.1.54</ecNumber>
    </recommendedName>
</protein>
<reference evidence="10" key="2">
    <citation type="journal article" date="2021" name="Vet Sci">
        <title>O-Serogroups and Pathovirotypes of Escherichia coli Isolated from Post-Weaning Piglets Showing Diarrhoea and/or Oedema in South Korea.</title>
        <authorList>
            <person name="Byun J.W."/>
            <person name="Moon B.Y."/>
            <person name="Do K.H."/>
            <person name="Lee K."/>
            <person name="Lee H.Y."/>
            <person name="Kim W.I."/>
            <person name="So B."/>
            <person name="Lee W.K."/>
        </authorList>
    </citation>
    <scope>NUCLEOTIDE SEQUENCE</scope>
    <source>
        <strain evidence="10">84/14</strain>
    </source>
</reference>
<keyword evidence="6 8" id="KW-0057">Aromatic amino acid biosynthesis</keyword>
<dbReference type="GO" id="GO:0042802">
    <property type="term" value="F:identical protein binding"/>
    <property type="evidence" value="ECO:0007669"/>
    <property type="project" value="UniProtKB-ARBA"/>
</dbReference>
<dbReference type="EMBL" id="LR134515">
    <property type="protein sequence ID" value="VEJ16119.1"/>
    <property type="molecule type" value="Genomic_DNA"/>
</dbReference>
<evidence type="ECO:0000256" key="4">
    <source>
        <dbReference type="ARBA" id="ARBA00022605"/>
    </source>
</evidence>
<dbReference type="RefSeq" id="WP_005600235.1">
    <property type="nucleotide sequence ID" value="NZ_CBDBSU010000093.1"/>
</dbReference>
<comment type="pathway">
    <text evidence="2 8">Metabolic intermediate biosynthesis; chorismate biosynthesis; chorismate from D-erythrose 4-phosphate and phosphoenolpyruvate: step 1/7.</text>
</comment>
<dbReference type="Proteomes" id="UP000275510">
    <property type="component" value="Chromosome"/>
</dbReference>
<reference evidence="11 12" key="1">
    <citation type="submission" date="2018-12" db="EMBL/GenBank/DDBJ databases">
        <authorList>
            <consortium name="Pathogen Informatics"/>
        </authorList>
    </citation>
    <scope>NUCLEOTIDE SEQUENCE [LARGE SCALE GENOMIC DNA]</scope>
    <source>
        <strain evidence="11 12">NCTC10976</strain>
    </source>
</reference>
<evidence type="ECO:0000313" key="12">
    <source>
        <dbReference type="Proteomes" id="UP000275510"/>
    </source>
</evidence>
<dbReference type="NCBIfam" id="NF009395">
    <property type="entry name" value="PRK12755.1"/>
    <property type="match status" value="1"/>
</dbReference>
<proteinExistence type="inferred from homology"/>
<evidence type="ECO:0000313" key="10">
    <source>
        <dbReference type="EMBL" id="MCY6522828.1"/>
    </source>
</evidence>
<evidence type="ECO:0000256" key="3">
    <source>
        <dbReference type="ARBA" id="ARBA00007985"/>
    </source>
</evidence>
<dbReference type="PANTHER" id="PTHR21225">
    <property type="entry name" value="PHOSPHO-2-DEHYDRO-3-DEOXYHEPTONATE ALDOLASE DAHP SYNTHETASE"/>
    <property type="match status" value="1"/>
</dbReference>
<organism evidence="11 12">
    <name type="scientific">Actinobacillus pleuropneumoniae</name>
    <name type="common">Haemophilus pleuropneumoniae</name>
    <dbReference type="NCBI Taxonomy" id="715"/>
    <lineage>
        <taxon>Bacteria</taxon>
        <taxon>Pseudomonadati</taxon>
        <taxon>Pseudomonadota</taxon>
        <taxon>Gammaproteobacteria</taxon>
        <taxon>Pasteurellales</taxon>
        <taxon>Pasteurellaceae</taxon>
        <taxon>Actinobacillus</taxon>
    </lineage>
</organism>
<evidence type="ECO:0000256" key="8">
    <source>
        <dbReference type="PIRNR" id="PIRNR001361"/>
    </source>
</evidence>
<comment type="similarity">
    <text evidence="3 8">Belongs to the class-I DAHP synthase family.</text>
</comment>
<dbReference type="PANTHER" id="PTHR21225:SF10">
    <property type="entry name" value="PHOSPHO-2-DEHYDRO-3-DEOXYHEPTONATE ALDOLASE, TYR-SENSITIVE"/>
    <property type="match status" value="1"/>
</dbReference>
<evidence type="ECO:0000256" key="5">
    <source>
        <dbReference type="ARBA" id="ARBA00022679"/>
    </source>
</evidence>
<dbReference type="NCBIfam" id="TIGR00034">
    <property type="entry name" value="aroFGH"/>
    <property type="match status" value="1"/>
</dbReference>
<dbReference type="OMA" id="QPLVMEN"/>
<evidence type="ECO:0000256" key="2">
    <source>
        <dbReference type="ARBA" id="ARBA00004688"/>
    </source>
</evidence>
<dbReference type="GO" id="GO:0008652">
    <property type="term" value="P:amino acid biosynthetic process"/>
    <property type="evidence" value="ECO:0007669"/>
    <property type="project" value="UniProtKB-KW"/>
</dbReference>
<evidence type="ECO:0000313" key="11">
    <source>
        <dbReference type="EMBL" id="VEJ16119.1"/>
    </source>
</evidence>
<dbReference type="AlphaFoldDB" id="A0A223MEU0"/>
<evidence type="ECO:0000256" key="6">
    <source>
        <dbReference type="ARBA" id="ARBA00023141"/>
    </source>
</evidence>
<comment type="function">
    <text evidence="1 8">Stereospecific condensation of phosphoenolpyruvate (PEP) and D-erythrose-4-phosphate (E4P) giving rise to 3-deoxy-D-arabino-heptulosonate-7-phosphate (DAHP).</text>
</comment>
<accession>A0A223MEU0</accession>
<gene>
    <name evidence="11" type="primary">aroF</name>
    <name evidence="11" type="ORF">NCTC10976_00195</name>
    <name evidence="10" type="ORF">OYG11_00985</name>
</gene>
<dbReference type="EC" id="2.5.1.54" evidence="8"/>
<evidence type="ECO:0000259" key="9">
    <source>
        <dbReference type="Pfam" id="PF00793"/>
    </source>
</evidence>
<dbReference type="GO" id="GO:0003849">
    <property type="term" value="F:3-deoxy-7-phosphoheptulonate synthase activity"/>
    <property type="evidence" value="ECO:0007669"/>
    <property type="project" value="UniProtKB-EC"/>
</dbReference>
<sequence>MNTVVNQDSLHNVNIVDEKVLLTPAELKAELPLPEYLRKQIETSRREISDIIHKRDQRKLIVIGPCSIHDPIAAIEYGKKLKALADTVSDKLYIVMRVYFEKPRTTVGWKGLINDPKIDGTFDVETGLRVGRKLCLDLAELGLPLATEALDPMTPQYLADLFSWSAIGARTTESQTHRELASGLSMAVGFKNGTDGSLSVAINAMQSAAQSHSFIGINQKGQVNLLHTKGNPDSHVILRGGKTPNFEKQYVEECEAALRKAGLAEAIMIDCSHGNSNKDYRRQPLVAEDALSQLLAGNTSIIGLMIESHLNAGNQSSDQAFNQMQYGVSITDACIDWQTTENLLTDFAEKLRA</sequence>
<dbReference type="Gene3D" id="3.20.20.70">
    <property type="entry name" value="Aldolase class I"/>
    <property type="match status" value="1"/>
</dbReference>
<keyword evidence="5 8" id="KW-0808">Transferase</keyword>
<dbReference type="GO" id="GO:0009423">
    <property type="term" value="P:chorismate biosynthetic process"/>
    <property type="evidence" value="ECO:0007669"/>
    <property type="project" value="UniProtKB-UniPathway"/>
</dbReference>
<dbReference type="GO" id="GO:0009073">
    <property type="term" value="P:aromatic amino acid family biosynthetic process"/>
    <property type="evidence" value="ECO:0007669"/>
    <property type="project" value="UniProtKB-KW"/>
</dbReference>